<keyword evidence="2" id="KW-1133">Transmembrane helix</keyword>
<dbReference type="Pfam" id="PF12508">
    <property type="entry name" value="Transposon_TraM"/>
    <property type="match status" value="1"/>
</dbReference>
<accession>A0A521F7M2</accession>
<evidence type="ECO:0000313" key="4">
    <source>
        <dbReference type="EMBL" id="SMO92137.1"/>
    </source>
</evidence>
<gene>
    <name evidence="4" type="ORF">SAMN06265220_10714</name>
</gene>
<dbReference type="AlphaFoldDB" id="A0A521F7M2"/>
<dbReference type="OrthoDB" id="1453786at2"/>
<proteinExistence type="predicted"/>
<feature type="region of interest" description="Disordered" evidence="1">
    <location>
        <begin position="92"/>
        <end position="112"/>
    </location>
</feature>
<sequence length="430" mass="47885">MQEKTISLKESKKRKLLLMLPLITLPFLTFLFYCLGGGRMEVKTGENAEKKGFNFNLPLPKFKGDSALDKMGYYDQAAADSIKLREQIKKDPNYFDDKGSEDKASPFSADDFDSSMLPKSRSAFNSQPFQDRNEQKVYEKLRALEKAISQPAVPNAYGQDMREFENYGASKSEPDAIKNLEQMISQMGTSEEPDPELQQLGGMLENILDIQHPQRVQERLKESSDSKKGKIYQVQKKAPENIMSSLERNANAQNPVKTNAFYSLDEVKAAEEIQNSIEAVVHQTLTIVNGSMVKLRLSHDVFLQGTAIPKNTFLYGTAALKGERLEVKIANIQYGNSIFPVELAVYDIDGIEGIYIPGAISRDAAKASADRSIQSLGLAGISDSWGAQAAEMGIEAAKSLFSKKVKLIKVLVKAGYRVLLYDEKQKNLKP</sequence>
<feature type="domain" description="Conjugative transposon TraM C-terminal" evidence="3">
    <location>
        <begin position="277"/>
        <end position="420"/>
    </location>
</feature>
<reference evidence="4 5" key="1">
    <citation type="submission" date="2017-05" db="EMBL/GenBank/DDBJ databases">
        <authorList>
            <person name="Varghese N."/>
            <person name="Submissions S."/>
        </authorList>
    </citation>
    <scope>NUCLEOTIDE SEQUENCE [LARGE SCALE GENOMIC DNA]</scope>
    <source>
        <strain evidence="4 5">DSM 29982</strain>
    </source>
</reference>
<evidence type="ECO:0000256" key="2">
    <source>
        <dbReference type="SAM" id="Phobius"/>
    </source>
</evidence>
<evidence type="ECO:0000313" key="5">
    <source>
        <dbReference type="Proteomes" id="UP000319267"/>
    </source>
</evidence>
<evidence type="ECO:0000256" key="1">
    <source>
        <dbReference type="SAM" id="MobiDB-lite"/>
    </source>
</evidence>
<dbReference type="NCBIfam" id="TIGR03779">
    <property type="entry name" value="Bac_Flav_CT_M"/>
    <property type="match status" value="1"/>
</dbReference>
<organism evidence="4 5">
    <name type="scientific">Flavobacterium nitrogenifigens</name>
    <dbReference type="NCBI Taxonomy" id="1617283"/>
    <lineage>
        <taxon>Bacteria</taxon>
        <taxon>Pseudomonadati</taxon>
        <taxon>Bacteroidota</taxon>
        <taxon>Flavobacteriia</taxon>
        <taxon>Flavobacteriales</taxon>
        <taxon>Flavobacteriaceae</taxon>
        <taxon>Flavobacterium</taxon>
    </lineage>
</organism>
<name>A0A521F7M2_9FLAO</name>
<dbReference type="RefSeq" id="WP_111376241.1">
    <property type="nucleotide sequence ID" value="NZ_CP043612.1"/>
</dbReference>
<dbReference type="Proteomes" id="UP000319267">
    <property type="component" value="Unassembled WGS sequence"/>
</dbReference>
<feature type="compositionally biased region" description="Basic and acidic residues" evidence="1">
    <location>
        <begin position="92"/>
        <end position="104"/>
    </location>
</feature>
<keyword evidence="2" id="KW-0812">Transmembrane</keyword>
<protein>
    <submittedName>
        <fullName evidence="4">Bacteroides conjugative transposon TraM protein</fullName>
    </submittedName>
</protein>
<dbReference type="InterPro" id="IPR055407">
    <property type="entry name" value="TraM_C"/>
</dbReference>
<keyword evidence="2" id="KW-0472">Membrane</keyword>
<evidence type="ECO:0000259" key="3">
    <source>
        <dbReference type="Pfam" id="PF12508"/>
    </source>
</evidence>
<feature type="transmembrane region" description="Helical" evidence="2">
    <location>
        <begin position="16"/>
        <end position="33"/>
    </location>
</feature>
<keyword evidence="5" id="KW-1185">Reference proteome</keyword>
<dbReference type="EMBL" id="FXTQ01000007">
    <property type="protein sequence ID" value="SMO92137.1"/>
    <property type="molecule type" value="Genomic_DNA"/>
</dbReference>
<dbReference type="InterPro" id="IPR022187">
    <property type="entry name" value="Conjug_transposon_TraM"/>
</dbReference>